<protein>
    <recommendedName>
        <fullName evidence="5">BZIP domain-containing protein</fullName>
    </recommendedName>
</protein>
<evidence type="ECO:0008006" key="5">
    <source>
        <dbReference type="Google" id="ProtNLM"/>
    </source>
</evidence>
<feature type="region of interest" description="Disordered" evidence="2">
    <location>
        <begin position="1"/>
        <end position="22"/>
    </location>
</feature>
<feature type="compositionally biased region" description="Basic residues" evidence="2">
    <location>
        <begin position="1"/>
        <end position="10"/>
    </location>
</feature>
<sequence>MSIPKKRHYNGHQDTMVEASHRTSPDIMDVTYDEVSYDSYLSGVLNDFGIQFSPGRSSIVEIPEDDFEPLSKDENVSSPGGAPSPSDLDPSDLNREQFSSGSGATFLPLEYNGQFEESQAPSQSSVSSAGKKLRQKKPKVYDSLPFEDEEMERKRLNAITAKKNRDTKKMYMRTLEQTLKSMKTINKQCHKALKKTGTDVGMLHQKIRHLEETLERSTSQIRENNMEIRRKRERMNLLMAHLDIIISGFDDHNPAKRIITTLLKTFQTEDSSDEFQKEDSSYTSSRENSWYT</sequence>
<dbReference type="AlphaFoldDB" id="A0A8J5TLT1"/>
<comment type="caution">
    <text evidence="3">The sequence shown here is derived from an EMBL/GenBank/DDBJ whole genome shotgun (WGS) entry which is preliminary data.</text>
</comment>
<accession>A0A8J5TLT1</accession>
<evidence type="ECO:0000313" key="3">
    <source>
        <dbReference type="EMBL" id="KAG7174887.1"/>
    </source>
</evidence>
<organism evidence="3 4">
    <name type="scientific">Homarus americanus</name>
    <name type="common">American lobster</name>
    <dbReference type="NCBI Taxonomy" id="6706"/>
    <lineage>
        <taxon>Eukaryota</taxon>
        <taxon>Metazoa</taxon>
        <taxon>Ecdysozoa</taxon>
        <taxon>Arthropoda</taxon>
        <taxon>Crustacea</taxon>
        <taxon>Multicrustacea</taxon>
        <taxon>Malacostraca</taxon>
        <taxon>Eumalacostraca</taxon>
        <taxon>Eucarida</taxon>
        <taxon>Decapoda</taxon>
        <taxon>Pleocyemata</taxon>
        <taxon>Astacidea</taxon>
        <taxon>Nephropoidea</taxon>
        <taxon>Nephropidae</taxon>
        <taxon>Homarus</taxon>
    </lineage>
</organism>
<dbReference type="Proteomes" id="UP000747542">
    <property type="component" value="Unassembled WGS sequence"/>
</dbReference>
<reference evidence="3" key="1">
    <citation type="journal article" date="2021" name="Sci. Adv.">
        <title>The American lobster genome reveals insights on longevity, neural, and immune adaptations.</title>
        <authorList>
            <person name="Polinski J.M."/>
            <person name="Zimin A.V."/>
            <person name="Clark K.F."/>
            <person name="Kohn A.B."/>
            <person name="Sadowski N."/>
            <person name="Timp W."/>
            <person name="Ptitsyn A."/>
            <person name="Khanna P."/>
            <person name="Romanova D.Y."/>
            <person name="Williams P."/>
            <person name="Greenwood S.J."/>
            <person name="Moroz L.L."/>
            <person name="Walt D.R."/>
            <person name="Bodnar A.G."/>
        </authorList>
    </citation>
    <scope>NUCLEOTIDE SEQUENCE</scope>
    <source>
        <strain evidence="3">GMGI-L3</strain>
    </source>
</reference>
<evidence type="ECO:0000313" key="4">
    <source>
        <dbReference type="Proteomes" id="UP000747542"/>
    </source>
</evidence>
<keyword evidence="4" id="KW-1185">Reference proteome</keyword>
<feature type="compositionally biased region" description="Polar residues" evidence="2">
    <location>
        <begin position="281"/>
        <end position="292"/>
    </location>
</feature>
<dbReference type="OrthoDB" id="6370449at2759"/>
<feature type="region of interest" description="Disordered" evidence="2">
    <location>
        <begin position="69"/>
        <end position="100"/>
    </location>
</feature>
<evidence type="ECO:0000256" key="2">
    <source>
        <dbReference type="SAM" id="MobiDB-lite"/>
    </source>
</evidence>
<keyword evidence="1" id="KW-0175">Coiled coil</keyword>
<feature type="compositionally biased region" description="Low complexity" evidence="2">
    <location>
        <begin position="118"/>
        <end position="129"/>
    </location>
</feature>
<feature type="coiled-coil region" evidence="1">
    <location>
        <begin position="207"/>
        <end position="234"/>
    </location>
</feature>
<feature type="region of interest" description="Disordered" evidence="2">
    <location>
        <begin position="115"/>
        <end position="137"/>
    </location>
</feature>
<evidence type="ECO:0000256" key="1">
    <source>
        <dbReference type="SAM" id="Coils"/>
    </source>
</evidence>
<name>A0A8J5TLT1_HOMAM</name>
<feature type="region of interest" description="Disordered" evidence="2">
    <location>
        <begin position="273"/>
        <end position="292"/>
    </location>
</feature>
<proteinExistence type="predicted"/>
<dbReference type="EMBL" id="JAHLQT010006456">
    <property type="protein sequence ID" value="KAG7174887.1"/>
    <property type="molecule type" value="Genomic_DNA"/>
</dbReference>
<gene>
    <name evidence="3" type="ORF">Hamer_G023319</name>
</gene>